<comment type="similarity">
    <text evidence="4">Belongs to the HSF family.</text>
</comment>
<name>A0A6G0WG52_9STRA</name>
<dbReference type="Pfam" id="PF00447">
    <property type="entry name" value="HSF_DNA-bind"/>
    <property type="match status" value="1"/>
</dbReference>
<dbReference type="SMART" id="SM00415">
    <property type="entry name" value="HSF"/>
    <property type="match status" value="1"/>
</dbReference>
<dbReference type="InterPro" id="IPR036388">
    <property type="entry name" value="WH-like_DNA-bd_sf"/>
</dbReference>
<dbReference type="AlphaFoldDB" id="A0A6G0WG52"/>
<evidence type="ECO:0000313" key="7">
    <source>
        <dbReference type="EMBL" id="KAF0725724.1"/>
    </source>
</evidence>
<dbReference type="GO" id="GO:0003700">
    <property type="term" value="F:DNA-binding transcription factor activity"/>
    <property type="evidence" value="ECO:0007669"/>
    <property type="project" value="InterPro"/>
</dbReference>
<dbReference type="PANTHER" id="PTHR10015:SF427">
    <property type="entry name" value="HEAT SHOCK FACTOR PROTEIN"/>
    <property type="match status" value="1"/>
</dbReference>
<evidence type="ECO:0000313" key="8">
    <source>
        <dbReference type="Proteomes" id="UP000481153"/>
    </source>
</evidence>
<dbReference type="InterPro" id="IPR000232">
    <property type="entry name" value="HSF_DNA-bd"/>
</dbReference>
<dbReference type="GO" id="GO:0043565">
    <property type="term" value="F:sequence-specific DNA binding"/>
    <property type="evidence" value="ECO:0007669"/>
    <property type="project" value="InterPro"/>
</dbReference>
<dbReference type="PRINTS" id="PR00056">
    <property type="entry name" value="HSFDOMAIN"/>
</dbReference>
<sequence>MQEIAPFLRTLRQLLDTESPDIIRWKEDGLAFEILDMDKLEREVLHKYFKHNKYASFQRQLNYFYFKKWTKSHVDVCTFSNSYFTRQEPMLSACITRKRSRRDPNSSSSSPLRALTPMNESGLPDEDVDILSKEDLEWLIQYDRLTANEGDGGNNMLVLEL</sequence>
<proteinExistence type="inferred from homology"/>
<keyword evidence="3" id="KW-0539">Nucleus</keyword>
<dbReference type="InterPro" id="IPR036390">
    <property type="entry name" value="WH_DNA-bd_sf"/>
</dbReference>
<dbReference type="EMBL" id="VJMJ01000234">
    <property type="protein sequence ID" value="KAF0725724.1"/>
    <property type="molecule type" value="Genomic_DNA"/>
</dbReference>
<feature type="domain" description="HSF-type DNA-binding" evidence="6">
    <location>
        <begin position="3"/>
        <end position="98"/>
    </location>
</feature>
<dbReference type="VEuPathDB" id="FungiDB:AeMF1_017189"/>
<evidence type="ECO:0000256" key="2">
    <source>
        <dbReference type="ARBA" id="ARBA00023125"/>
    </source>
</evidence>
<comment type="caution">
    <text evidence="7">The sequence shown here is derived from an EMBL/GenBank/DDBJ whole genome shotgun (WGS) entry which is preliminary data.</text>
</comment>
<evidence type="ECO:0000256" key="3">
    <source>
        <dbReference type="ARBA" id="ARBA00023242"/>
    </source>
</evidence>
<gene>
    <name evidence="7" type="ORF">Ae201684_015876</name>
</gene>
<dbReference type="SUPFAM" id="SSF46785">
    <property type="entry name" value="Winged helix' DNA-binding domain"/>
    <property type="match status" value="1"/>
</dbReference>
<keyword evidence="8" id="KW-1185">Reference proteome</keyword>
<dbReference type="Proteomes" id="UP000481153">
    <property type="component" value="Unassembled WGS sequence"/>
</dbReference>
<dbReference type="Gene3D" id="1.10.10.10">
    <property type="entry name" value="Winged helix-like DNA-binding domain superfamily/Winged helix DNA-binding domain"/>
    <property type="match status" value="1"/>
</dbReference>
<protein>
    <recommendedName>
        <fullName evidence="6">HSF-type DNA-binding domain-containing protein</fullName>
    </recommendedName>
</protein>
<accession>A0A6G0WG52</accession>
<organism evidence="7 8">
    <name type="scientific">Aphanomyces euteiches</name>
    <dbReference type="NCBI Taxonomy" id="100861"/>
    <lineage>
        <taxon>Eukaryota</taxon>
        <taxon>Sar</taxon>
        <taxon>Stramenopiles</taxon>
        <taxon>Oomycota</taxon>
        <taxon>Saprolegniomycetes</taxon>
        <taxon>Saprolegniales</taxon>
        <taxon>Verrucalvaceae</taxon>
        <taxon>Aphanomyces</taxon>
    </lineage>
</organism>
<evidence type="ECO:0000256" key="5">
    <source>
        <dbReference type="SAM" id="MobiDB-lite"/>
    </source>
</evidence>
<feature type="region of interest" description="Disordered" evidence="5">
    <location>
        <begin position="97"/>
        <end position="126"/>
    </location>
</feature>
<evidence type="ECO:0000259" key="6">
    <source>
        <dbReference type="SMART" id="SM00415"/>
    </source>
</evidence>
<keyword evidence="2" id="KW-0238">DNA-binding</keyword>
<comment type="subcellular location">
    <subcellularLocation>
        <location evidence="1">Nucleus</location>
    </subcellularLocation>
</comment>
<reference evidence="7 8" key="1">
    <citation type="submission" date="2019-07" db="EMBL/GenBank/DDBJ databases">
        <title>Genomics analysis of Aphanomyces spp. identifies a new class of oomycete effector associated with host adaptation.</title>
        <authorList>
            <person name="Gaulin E."/>
        </authorList>
    </citation>
    <scope>NUCLEOTIDE SEQUENCE [LARGE SCALE GENOMIC DNA]</scope>
    <source>
        <strain evidence="7 8">ATCC 201684</strain>
    </source>
</reference>
<dbReference type="FunFam" id="1.10.10.10:FF:000286">
    <property type="entry name" value="Heat shock transcription factor"/>
    <property type="match status" value="1"/>
</dbReference>
<evidence type="ECO:0000256" key="1">
    <source>
        <dbReference type="ARBA" id="ARBA00004123"/>
    </source>
</evidence>
<dbReference type="PANTHER" id="PTHR10015">
    <property type="entry name" value="HEAT SHOCK TRANSCRIPTION FACTOR"/>
    <property type="match status" value="1"/>
</dbReference>
<evidence type="ECO:0000256" key="4">
    <source>
        <dbReference type="RuleBase" id="RU004020"/>
    </source>
</evidence>
<dbReference type="GO" id="GO:0005634">
    <property type="term" value="C:nucleus"/>
    <property type="evidence" value="ECO:0007669"/>
    <property type="project" value="UniProtKB-SubCell"/>
</dbReference>